<feature type="compositionally biased region" description="Pro residues" evidence="1">
    <location>
        <begin position="1"/>
        <end position="10"/>
    </location>
</feature>
<proteinExistence type="predicted"/>
<dbReference type="Proteomes" id="UP001152519">
    <property type="component" value="Unassembled WGS sequence"/>
</dbReference>
<evidence type="ECO:0000256" key="2">
    <source>
        <dbReference type="SAM" id="Phobius"/>
    </source>
</evidence>
<feature type="region of interest" description="Disordered" evidence="1">
    <location>
        <begin position="1"/>
        <end position="101"/>
    </location>
</feature>
<dbReference type="RefSeq" id="WP_251488631.1">
    <property type="nucleotide sequence ID" value="NZ_CAJSLV010000048.1"/>
</dbReference>
<evidence type="ECO:0000313" key="4">
    <source>
        <dbReference type="Proteomes" id="UP001152519"/>
    </source>
</evidence>
<gene>
    <name evidence="3" type="ORF">SCOCK_20225</name>
</gene>
<evidence type="ECO:0000256" key="1">
    <source>
        <dbReference type="SAM" id="MobiDB-lite"/>
    </source>
</evidence>
<name>A0A9W4GQA3_9ACTN</name>
<sequence length="323" mass="34021">MSNDQPPPNPYGQQPSDPYGQQPQQPPQPPPGYGYPQQQPGYGYPQQQPGYGQPQPGYGQVPPQQPGYGQVPPQQPGYGYPQQQQQPYGYGQQPPQGGKGKRTGIIVGTVVALAAIGAGVFFVVGKSDGGLKDDGKKYKLTTPETVATDYKLQGDDSDFSDTDGLDKDTMTLLAANGMTNAQKTQAGYLQGSDTSGRVLSFEGAYGTVKDPQKVADAMMKSLRDDPDKDSDGTKTELIGDPQTMHPAGADDAVVQCQTAKVTDSESGKGYTLSVCLWADYSTVGTVAPLDLSVLTTGSGTGMSAKDTADLLAKVRKDTRVLAG</sequence>
<protein>
    <submittedName>
        <fullName evidence="3">Uncharacterized protein</fullName>
    </submittedName>
</protein>
<feature type="compositionally biased region" description="Low complexity" evidence="1">
    <location>
        <begin position="11"/>
        <end position="23"/>
    </location>
</feature>
<keyword evidence="2" id="KW-1133">Transmembrane helix</keyword>
<feature type="compositionally biased region" description="Low complexity" evidence="1">
    <location>
        <begin position="34"/>
        <end position="96"/>
    </location>
</feature>
<keyword evidence="2" id="KW-0812">Transmembrane</keyword>
<feature type="region of interest" description="Disordered" evidence="1">
    <location>
        <begin position="222"/>
        <end position="247"/>
    </location>
</feature>
<comment type="caution">
    <text evidence="3">The sequence shown here is derived from an EMBL/GenBank/DDBJ whole genome shotgun (WGS) entry which is preliminary data.</text>
</comment>
<dbReference type="AlphaFoldDB" id="A0A9W4GQA3"/>
<feature type="transmembrane region" description="Helical" evidence="2">
    <location>
        <begin position="105"/>
        <end position="124"/>
    </location>
</feature>
<dbReference type="EMBL" id="CAJSLV010000048">
    <property type="protein sequence ID" value="CAG6393194.1"/>
    <property type="molecule type" value="Genomic_DNA"/>
</dbReference>
<keyword evidence="2" id="KW-0472">Membrane</keyword>
<evidence type="ECO:0000313" key="3">
    <source>
        <dbReference type="EMBL" id="CAG6393194.1"/>
    </source>
</evidence>
<accession>A0A9W4GQA3</accession>
<feature type="compositionally biased region" description="Basic and acidic residues" evidence="1">
    <location>
        <begin position="222"/>
        <end position="234"/>
    </location>
</feature>
<keyword evidence="4" id="KW-1185">Reference proteome</keyword>
<organism evidence="3 4">
    <name type="scientific">Actinacidiphila cocklensis</name>
    <dbReference type="NCBI Taxonomy" id="887465"/>
    <lineage>
        <taxon>Bacteria</taxon>
        <taxon>Bacillati</taxon>
        <taxon>Actinomycetota</taxon>
        <taxon>Actinomycetes</taxon>
        <taxon>Kitasatosporales</taxon>
        <taxon>Streptomycetaceae</taxon>
        <taxon>Actinacidiphila</taxon>
    </lineage>
</organism>
<reference evidence="3" key="1">
    <citation type="submission" date="2021-05" db="EMBL/GenBank/DDBJ databases">
        <authorList>
            <person name="Arsene-Ploetze F."/>
        </authorList>
    </citation>
    <scope>NUCLEOTIDE SEQUENCE</scope>
    <source>
        <strain evidence="3">DSM 42138</strain>
    </source>
</reference>
<feature type="compositionally biased region" description="Pro residues" evidence="1">
    <location>
        <begin position="24"/>
        <end position="33"/>
    </location>
</feature>